<feature type="transmembrane region" description="Helical" evidence="1">
    <location>
        <begin position="117"/>
        <end position="134"/>
    </location>
</feature>
<comment type="caution">
    <text evidence="2">The sequence shown here is derived from an EMBL/GenBank/DDBJ whole genome shotgun (WGS) entry which is preliminary data.</text>
</comment>
<proteinExistence type="predicted"/>
<keyword evidence="1" id="KW-1133">Transmembrane helix</keyword>
<feature type="transmembrane region" description="Helical" evidence="1">
    <location>
        <begin position="28"/>
        <end position="47"/>
    </location>
</feature>
<dbReference type="EMBL" id="JBHLZN010000002">
    <property type="protein sequence ID" value="MFB9886660.1"/>
    <property type="molecule type" value="Genomic_DNA"/>
</dbReference>
<dbReference type="Proteomes" id="UP001589628">
    <property type="component" value="Unassembled WGS sequence"/>
</dbReference>
<keyword evidence="1" id="KW-0812">Transmembrane</keyword>
<evidence type="ECO:0000256" key="1">
    <source>
        <dbReference type="SAM" id="Phobius"/>
    </source>
</evidence>
<dbReference type="RefSeq" id="WP_051527495.1">
    <property type="nucleotide sequence ID" value="NZ_JBHLZN010000002.1"/>
</dbReference>
<gene>
    <name evidence="2" type="ORF">ACFFLH_09580</name>
</gene>
<feature type="transmembrane region" description="Helical" evidence="1">
    <location>
        <begin position="59"/>
        <end position="86"/>
    </location>
</feature>
<feature type="transmembrane region" description="Helical" evidence="1">
    <location>
        <begin position="170"/>
        <end position="187"/>
    </location>
</feature>
<keyword evidence="1" id="KW-0472">Membrane</keyword>
<name>A0ABV5ZBM4_9GAMM</name>
<reference evidence="2 3" key="1">
    <citation type="submission" date="2024-09" db="EMBL/GenBank/DDBJ databases">
        <authorList>
            <person name="Sun Q."/>
            <person name="Mori K."/>
        </authorList>
    </citation>
    <scope>NUCLEOTIDE SEQUENCE [LARGE SCALE GENOMIC DNA]</scope>
    <source>
        <strain evidence="2 3">ATCC 51285</strain>
    </source>
</reference>
<evidence type="ECO:0000313" key="3">
    <source>
        <dbReference type="Proteomes" id="UP001589628"/>
    </source>
</evidence>
<feature type="transmembrane region" description="Helical" evidence="1">
    <location>
        <begin position="139"/>
        <end position="158"/>
    </location>
</feature>
<organism evidence="2 3">
    <name type="scientific">Balneatrix alpica</name>
    <dbReference type="NCBI Taxonomy" id="75684"/>
    <lineage>
        <taxon>Bacteria</taxon>
        <taxon>Pseudomonadati</taxon>
        <taxon>Pseudomonadota</taxon>
        <taxon>Gammaproteobacteria</taxon>
        <taxon>Oceanospirillales</taxon>
        <taxon>Balneatrichaceae</taxon>
        <taxon>Balneatrix</taxon>
    </lineage>
</organism>
<protein>
    <submittedName>
        <fullName evidence="2">Uncharacterized protein</fullName>
    </submittedName>
</protein>
<evidence type="ECO:0000313" key="2">
    <source>
        <dbReference type="EMBL" id="MFB9886660.1"/>
    </source>
</evidence>
<accession>A0ABV5ZBM4</accession>
<keyword evidence="3" id="KW-1185">Reference proteome</keyword>
<sequence>MEGLYLALSALGCLVIFRHYQGRPQLEQDQLVCLAFSLVCWLLSVLLGSWDEQPSTLGLLFANLVHYVAMPFSAIALAVLVLAWPLSRPHWGKLLLGAMAGFELGRRLDWGYAYRELLWSLAALCLLWASVQLWRRRQAVAAASYAGAALSLVLSLPVRQWLPHLGNPDYWLAAYLLLLSLSLLLLSKRAAH</sequence>